<feature type="domain" description="Tetrapyrrole biosynthesis uroporphyrinogen III synthase" evidence="10">
    <location>
        <begin position="14"/>
        <end position="231"/>
    </location>
</feature>
<comment type="similarity">
    <text evidence="2 9">Belongs to the uroporphyrinogen-III synthase family.</text>
</comment>
<keyword evidence="12" id="KW-1185">Reference proteome</keyword>
<organism evidence="11 12">
    <name type="scientific">Vibrio ezurae NBRC 102218</name>
    <dbReference type="NCBI Taxonomy" id="1219080"/>
    <lineage>
        <taxon>Bacteria</taxon>
        <taxon>Pseudomonadati</taxon>
        <taxon>Pseudomonadota</taxon>
        <taxon>Gammaproteobacteria</taxon>
        <taxon>Vibrionales</taxon>
        <taxon>Vibrionaceae</taxon>
        <taxon>Vibrio</taxon>
    </lineage>
</organism>
<reference evidence="11 12" key="1">
    <citation type="submission" date="2013-09" db="EMBL/GenBank/DDBJ databases">
        <title>Whole genome shotgun sequence of Vibrio ezurae NBRC 102218.</title>
        <authorList>
            <person name="Yoshida I."/>
            <person name="Hosoyama A."/>
            <person name="Numata M."/>
            <person name="Hashimoto M."/>
            <person name="Hosoyama Y."/>
            <person name="Tsuchikane K."/>
            <person name="Noguchi M."/>
            <person name="Hirakata S."/>
            <person name="Ichikawa N."/>
            <person name="Ohji S."/>
            <person name="Yamazoe A."/>
            <person name="Fujita N."/>
        </authorList>
    </citation>
    <scope>NUCLEOTIDE SEQUENCE [LARGE SCALE GENOMIC DNA]</scope>
    <source>
        <strain evidence="11 12">NBRC 102218</strain>
    </source>
</reference>
<comment type="pathway">
    <text evidence="1 9">Porphyrin-containing compound metabolism; protoporphyrin-IX biosynthesis; coproporphyrinogen-III from 5-aminolevulinate: step 3/4.</text>
</comment>
<dbReference type="SUPFAM" id="SSF69618">
    <property type="entry name" value="HemD-like"/>
    <property type="match status" value="1"/>
</dbReference>
<dbReference type="GO" id="GO:0006780">
    <property type="term" value="P:uroporphyrinogen III biosynthetic process"/>
    <property type="evidence" value="ECO:0007669"/>
    <property type="project" value="UniProtKB-UniRule"/>
</dbReference>
<comment type="catalytic activity">
    <reaction evidence="8 9">
        <text>hydroxymethylbilane = uroporphyrinogen III + H2O</text>
        <dbReference type="Rhea" id="RHEA:18965"/>
        <dbReference type="ChEBI" id="CHEBI:15377"/>
        <dbReference type="ChEBI" id="CHEBI:57308"/>
        <dbReference type="ChEBI" id="CHEBI:57845"/>
        <dbReference type="EC" id="4.2.1.75"/>
    </reaction>
</comment>
<evidence type="ECO:0000256" key="5">
    <source>
        <dbReference type="ARBA" id="ARBA00023244"/>
    </source>
</evidence>
<dbReference type="AlphaFoldDB" id="U3B3C2"/>
<evidence type="ECO:0000256" key="3">
    <source>
        <dbReference type="ARBA" id="ARBA00013109"/>
    </source>
</evidence>
<sequence>MKALIVRPQPSAEELYRALQKLGVASECCPVVSFTFSPLSLSSLEHLTICDIIIAVSQPAVRFTHQALLQKNKRWPQTARYFAVGAKTASCLQKLTQQSASSPQSEDTEGLLELLASESLNGKEGIKGKKIAILRGDSGRELLFDSLQNLNAKTVYIESYSRHWTGFDGEVQVKHWQSTGIDHLIVTSFEQLKFFTQQIPTHRKNWLHSLELMVPSTRVAQLALQLGFTQVHNINGASNQAIMDSIQGELHRKI</sequence>
<dbReference type="Gene3D" id="3.40.50.10090">
    <property type="match status" value="2"/>
</dbReference>
<evidence type="ECO:0000313" key="12">
    <source>
        <dbReference type="Proteomes" id="UP000016562"/>
    </source>
</evidence>
<evidence type="ECO:0000259" key="10">
    <source>
        <dbReference type="Pfam" id="PF02602"/>
    </source>
</evidence>
<evidence type="ECO:0000256" key="1">
    <source>
        <dbReference type="ARBA" id="ARBA00004772"/>
    </source>
</evidence>
<protein>
    <recommendedName>
        <fullName evidence="7 9">Uroporphyrinogen-III synthase</fullName>
        <ecNumber evidence="3 9">4.2.1.75</ecNumber>
    </recommendedName>
</protein>
<dbReference type="InterPro" id="IPR039793">
    <property type="entry name" value="UROS/Hem4"/>
</dbReference>
<evidence type="ECO:0000256" key="6">
    <source>
        <dbReference type="ARBA" id="ARBA00037589"/>
    </source>
</evidence>
<dbReference type="Proteomes" id="UP000016562">
    <property type="component" value="Unassembled WGS sequence"/>
</dbReference>
<dbReference type="InterPro" id="IPR003754">
    <property type="entry name" value="4pyrrol_synth_uPrphyn_synth"/>
</dbReference>
<dbReference type="Pfam" id="PF02602">
    <property type="entry name" value="HEM4"/>
    <property type="match status" value="1"/>
</dbReference>
<evidence type="ECO:0000256" key="4">
    <source>
        <dbReference type="ARBA" id="ARBA00023239"/>
    </source>
</evidence>
<dbReference type="EC" id="4.2.1.75" evidence="3 9"/>
<dbReference type="GO" id="GO:0006782">
    <property type="term" value="P:protoporphyrinogen IX biosynthetic process"/>
    <property type="evidence" value="ECO:0007669"/>
    <property type="project" value="UniProtKB-UniRule"/>
</dbReference>
<comment type="caution">
    <text evidence="11">The sequence shown here is derived from an EMBL/GenBank/DDBJ whole genome shotgun (WGS) entry which is preliminary data.</text>
</comment>
<evidence type="ECO:0000313" key="11">
    <source>
        <dbReference type="EMBL" id="GAD80440.1"/>
    </source>
</evidence>
<dbReference type="STRING" id="1219080.VEZ01S_37_00050"/>
<keyword evidence="4 9" id="KW-0456">Lyase</keyword>
<dbReference type="GO" id="GO:0004852">
    <property type="term" value="F:uroporphyrinogen-III synthase activity"/>
    <property type="evidence" value="ECO:0007669"/>
    <property type="project" value="UniProtKB-UniRule"/>
</dbReference>
<dbReference type="PANTHER" id="PTHR38042">
    <property type="entry name" value="UROPORPHYRINOGEN-III SYNTHASE, CHLOROPLASTIC"/>
    <property type="match status" value="1"/>
</dbReference>
<dbReference type="eggNOG" id="COG1587">
    <property type="taxonomic scope" value="Bacteria"/>
</dbReference>
<dbReference type="PANTHER" id="PTHR38042:SF1">
    <property type="entry name" value="UROPORPHYRINOGEN-III SYNTHASE, CHLOROPLASTIC"/>
    <property type="match status" value="1"/>
</dbReference>
<evidence type="ECO:0000256" key="7">
    <source>
        <dbReference type="ARBA" id="ARBA00040167"/>
    </source>
</evidence>
<dbReference type="UniPathway" id="UPA00251">
    <property type="reaction ID" value="UER00320"/>
</dbReference>
<evidence type="ECO:0000256" key="2">
    <source>
        <dbReference type="ARBA" id="ARBA00008133"/>
    </source>
</evidence>
<proteinExistence type="inferred from homology"/>
<keyword evidence="5 9" id="KW-0627">Porphyrin biosynthesis</keyword>
<evidence type="ECO:0000256" key="8">
    <source>
        <dbReference type="ARBA" id="ARBA00048617"/>
    </source>
</evidence>
<accession>U3B3C2</accession>
<dbReference type="RefSeq" id="WP_021714148.1">
    <property type="nucleotide sequence ID" value="NZ_BATM01000037.1"/>
</dbReference>
<dbReference type="EMBL" id="BATM01000037">
    <property type="protein sequence ID" value="GAD80440.1"/>
    <property type="molecule type" value="Genomic_DNA"/>
</dbReference>
<dbReference type="CDD" id="cd06578">
    <property type="entry name" value="HemD"/>
    <property type="match status" value="1"/>
</dbReference>
<name>U3B3C2_9VIBR</name>
<evidence type="ECO:0000256" key="9">
    <source>
        <dbReference type="RuleBase" id="RU366031"/>
    </source>
</evidence>
<dbReference type="InterPro" id="IPR036108">
    <property type="entry name" value="4pyrrol_syn_uPrphyn_synt_sf"/>
</dbReference>
<comment type="function">
    <text evidence="6 9">Catalyzes cyclization of the linear tetrapyrrole, hydroxymethylbilane, to the macrocyclic uroporphyrinogen III.</text>
</comment>
<gene>
    <name evidence="11" type="primary">hemD</name>
    <name evidence="11" type="ORF">VEZ01S_37_00050</name>
</gene>